<evidence type="ECO:0000313" key="2">
    <source>
        <dbReference type="Proteomes" id="UP000233556"/>
    </source>
</evidence>
<protein>
    <recommendedName>
        <fullName evidence="3">Rna-directed dna polymerase from mobile element jockey-like</fullName>
    </recommendedName>
</protein>
<dbReference type="EMBL" id="KZ505876">
    <property type="protein sequence ID" value="PKU43722.1"/>
    <property type="molecule type" value="Genomic_DNA"/>
</dbReference>
<reference evidence="2" key="2">
    <citation type="submission" date="2017-12" db="EMBL/GenBank/DDBJ databases">
        <title>Genome sequence of the Bar-tailed Godwit (Limosa lapponica baueri).</title>
        <authorList>
            <person name="Lima N.C.B."/>
            <person name="Parody-Merino A.M."/>
            <person name="Battley P.F."/>
            <person name="Fidler A.E."/>
            <person name="Prosdocimi F."/>
        </authorList>
    </citation>
    <scope>NUCLEOTIDE SEQUENCE [LARGE SCALE GENOMIC DNA]</scope>
</reference>
<evidence type="ECO:0008006" key="3">
    <source>
        <dbReference type="Google" id="ProtNLM"/>
    </source>
</evidence>
<accession>A0A2I0UCE6</accession>
<dbReference type="AlphaFoldDB" id="A0A2I0UCE6"/>
<dbReference type="Proteomes" id="UP000233556">
    <property type="component" value="Unassembled WGS sequence"/>
</dbReference>
<gene>
    <name evidence="1" type="ORF">llap_5968</name>
</gene>
<proteinExistence type="predicted"/>
<name>A0A2I0UCE6_LIMLA</name>
<keyword evidence="2" id="KW-1185">Reference proteome</keyword>
<organism evidence="1 2">
    <name type="scientific">Limosa lapponica baueri</name>
    <dbReference type="NCBI Taxonomy" id="1758121"/>
    <lineage>
        <taxon>Eukaryota</taxon>
        <taxon>Metazoa</taxon>
        <taxon>Chordata</taxon>
        <taxon>Craniata</taxon>
        <taxon>Vertebrata</taxon>
        <taxon>Euteleostomi</taxon>
        <taxon>Archelosauria</taxon>
        <taxon>Archosauria</taxon>
        <taxon>Dinosauria</taxon>
        <taxon>Saurischia</taxon>
        <taxon>Theropoda</taxon>
        <taxon>Coelurosauria</taxon>
        <taxon>Aves</taxon>
        <taxon>Neognathae</taxon>
        <taxon>Neoaves</taxon>
        <taxon>Charadriiformes</taxon>
        <taxon>Scolopacidae</taxon>
        <taxon>Limosa</taxon>
    </lineage>
</organism>
<reference evidence="2" key="1">
    <citation type="submission" date="2017-11" db="EMBL/GenBank/DDBJ databases">
        <authorList>
            <person name="Lima N.C."/>
            <person name="Parody-Merino A.M."/>
            <person name="Battley P.F."/>
            <person name="Fidler A.E."/>
            <person name="Prosdocimi F."/>
        </authorList>
    </citation>
    <scope>NUCLEOTIDE SEQUENCE [LARGE SCALE GENOMIC DNA]</scope>
</reference>
<sequence length="203" mass="22867">MSFNKAKCRVLHLGHNNPMQRYRLGEEWLESWLAEKDLGVLVDSRLNMNQQCAQVVKKANSILACLYQEQCGLILKSEPQGNSHSSYILGWFFSTTSQTAFEESCSALASEPESIQACKGLLGYSPSLTDGHEISLMDTIPACQVLYMWVKGEKRMGWWRAKEQKGDMAVKEEEQEARECLRKACLCEVKGHLMKGNGVIGEQ</sequence>
<dbReference type="PANTHER" id="PTHR33332">
    <property type="entry name" value="REVERSE TRANSCRIPTASE DOMAIN-CONTAINING PROTEIN"/>
    <property type="match status" value="1"/>
</dbReference>
<evidence type="ECO:0000313" key="1">
    <source>
        <dbReference type="EMBL" id="PKU43722.1"/>
    </source>
</evidence>